<reference evidence="1" key="1">
    <citation type="submission" date="2012-05" db="EMBL/GenBank/DDBJ databases">
        <authorList>
            <person name="Studholme D.J."/>
            <person name="Wasukira A."/>
            <person name="Grant M."/>
        </authorList>
    </citation>
    <scope>NUCLEOTIDE SEQUENCE [LARGE SCALE GENOMIC DNA]</scope>
    <source>
        <strain evidence="1">NCPPB 890</strain>
    </source>
</reference>
<evidence type="ECO:0000313" key="1">
    <source>
        <dbReference type="EMBL" id="KEZ99745.1"/>
    </source>
</evidence>
<dbReference type="EMBL" id="AKBN01001890">
    <property type="protein sequence ID" value="KEZ99745.1"/>
    <property type="molecule type" value="Genomic_DNA"/>
</dbReference>
<accession>A0A836ZR74</accession>
<comment type="caution">
    <text evidence="1">The sequence shown here is derived from an EMBL/GenBank/DDBJ whole genome shotgun (WGS) entry which is preliminary data.</text>
</comment>
<dbReference type="AlphaFoldDB" id="A0A836ZR74"/>
<sequence length="342" mass="36282">MERRKFIKVALVSTPLLAGGASAGTRLYGTPASVEPVASIVGDDSGKLVLSLSRSGLPHHFWEKIRSISTIVLGVLDSPEEGEAFACSPRAYLARHGLDHSDSILEDETLRLVATISQPAVRDAIANKDYASFMQHLKSTGVLNFDSSRLQKEIETAISGKVDELRSMLQKSLMQLPGQERESFLTMLSSPGAGATDDDLAMTYQLVKGELGTSPALAIFAVTIAVVVVTVAAAAVLWVYTAGWVWGGPGTSSSPAMQPATSLGKLAEADPNLTKSYERAMKIAALTGESAILEESARSVMLAESVAVIQALRNTQILEISSESADRIAETIALYAYKAVGV</sequence>
<protein>
    <submittedName>
        <fullName evidence="1">Uncharacterized protein</fullName>
    </submittedName>
</protein>
<gene>
    <name evidence="1" type="ORF">A11K_0126505</name>
</gene>
<proteinExistence type="predicted"/>
<dbReference type="RefSeq" id="WP_010365475.1">
    <property type="nucleotide sequence ID" value="NZ_AKBN02000020.1"/>
</dbReference>
<organism evidence="1">
    <name type="scientific">Xanthomonas vasicola pv. vasculorum NCPPB 890</name>
    <dbReference type="NCBI Taxonomy" id="1184265"/>
    <lineage>
        <taxon>Bacteria</taxon>
        <taxon>Pseudomonadati</taxon>
        <taxon>Pseudomonadota</taxon>
        <taxon>Gammaproteobacteria</taxon>
        <taxon>Lysobacterales</taxon>
        <taxon>Lysobacteraceae</taxon>
        <taxon>Xanthomonas</taxon>
    </lineage>
</organism>
<name>A0A836ZR74_XANVA</name>